<comment type="similarity">
    <text evidence="1">Belongs to the peptidase C40 family.</text>
</comment>
<dbReference type="InterPro" id="IPR051202">
    <property type="entry name" value="Peptidase_C40"/>
</dbReference>
<evidence type="ECO:0000313" key="6">
    <source>
        <dbReference type="EMBL" id="SUB56796.1"/>
    </source>
</evidence>
<evidence type="ECO:0000259" key="5">
    <source>
        <dbReference type="PROSITE" id="PS51935"/>
    </source>
</evidence>
<keyword evidence="2" id="KW-0645">Protease</keyword>
<dbReference type="AlphaFoldDB" id="A0A379C5A4"/>
<sequence>MWSIKNKLPMGLVALCAVSIVGLKDTGVFINEHVQRTYSGNEISFAIGEQVNIVEKTGNSYIVKKGKAKVTIPEDKILVKEVNIPTYKVVKSSPIKKDGKVVRNLFIGEYAIEVKNNKDTVTIKLNDGTVGDVSKSVVEKVANKRENKTEVKVKSNAVAKSNNGKLKLKAGESVSVVDYNDGDFIIKDDNGKKYTLEAEKLSLESGKKSNSVQAKDEAKNIMLAMDNDSKEIEKIAKQAYKDNSQDFNDFKYKSSENISPTASKVIASAYDKMGSTYVYGSTGDGGFDCSGLVYAIYKDELGIKLPRSSSEQSGFGKQVDRSDLIEGDLIFFNTTGSGVSHVGIYIGGGKFIHASSGAGKVIESSLSEDYYSSRYVNATRVF</sequence>
<evidence type="ECO:0000313" key="7">
    <source>
        <dbReference type="Proteomes" id="UP000255517"/>
    </source>
</evidence>
<dbReference type="PANTHER" id="PTHR47053:SF1">
    <property type="entry name" value="MUREIN DD-ENDOPEPTIDASE MEPH-RELATED"/>
    <property type="match status" value="1"/>
</dbReference>
<dbReference type="EMBL" id="UGSZ01000001">
    <property type="protein sequence ID" value="SUB56796.1"/>
    <property type="molecule type" value="Genomic_DNA"/>
</dbReference>
<dbReference type="InterPro" id="IPR000064">
    <property type="entry name" value="NLP_P60_dom"/>
</dbReference>
<dbReference type="SUPFAM" id="SSF54001">
    <property type="entry name" value="Cysteine proteinases"/>
    <property type="match status" value="1"/>
</dbReference>
<dbReference type="RefSeq" id="WP_019034394.1">
    <property type="nucleotide sequence ID" value="NZ_UGSZ01000001.1"/>
</dbReference>
<dbReference type="OrthoDB" id="9808890at2"/>
<dbReference type="GO" id="GO:0008234">
    <property type="term" value="F:cysteine-type peptidase activity"/>
    <property type="evidence" value="ECO:0007669"/>
    <property type="project" value="UniProtKB-KW"/>
</dbReference>
<dbReference type="PANTHER" id="PTHR47053">
    <property type="entry name" value="MUREIN DD-ENDOPEPTIDASE MEPH-RELATED"/>
    <property type="match status" value="1"/>
</dbReference>
<evidence type="ECO:0000256" key="1">
    <source>
        <dbReference type="ARBA" id="ARBA00007074"/>
    </source>
</evidence>
<keyword evidence="4" id="KW-0788">Thiol protease</keyword>
<dbReference type="Gene3D" id="3.90.1720.10">
    <property type="entry name" value="endopeptidase domain like (from Nostoc punctiforme)"/>
    <property type="match status" value="1"/>
</dbReference>
<proteinExistence type="inferred from homology"/>
<protein>
    <submittedName>
        <fullName evidence="6">Probable endopeptidase Spr</fullName>
        <ecNumber evidence="6">3.4.-.-</ecNumber>
    </submittedName>
</protein>
<dbReference type="STRING" id="1122949.GCA_000378725_00446"/>
<dbReference type="GO" id="GO:0006508">
    <property type="term" value="P:proteolysis"/>
    <property type="evidence" value="ECO:0007669"/>
    <property type="project" value="UniProtKB-KW"/>
</dbReference>
<dbReference type="Pfam" id="PF00877">
    <property type="entry name" value="NLPC_P60"/>
    <property type="match status" value="1"/>
</dbReference>
<feature type="domain" description="NlpC/P60" evidence="5">
    <location>
        <begin position="259"/>
        <end position="382"/>
    </location>
</feature>
<gene>
    <name evidence="6" type="primary">spr</name>
    <name evidence="6" type="ORF">NCTC13149_00600</name>
</gene>
<name>A0A379C5A4_9FIRM</name>
<dbReference type="PROSITE" id="PS51935">
    <property type="entry name" value="NLPC_P60"/>
    <property type="match status" value="1"/>
</dbReference>
<organism evidence="6 7">
    <name type="scientific">Peptoniphilus lacrimalis</name>
    <dbReference type="NCBI Taxonomy" id="33031"/>
    <lineage>
        <taxon>Bacteria</taxon>
        <taxon>Bacillati</taxon>
        <taxon>Bacillota</taxon>
        <taxon>Tissierellia</taxon>
        <taxon>Tissierellales</taxon>
        <taxon>Peptoniphilaceae</taxon>
        <taxon>Peptoniphilus</taxon>
    </lineage>
</organism>
<dbReference type="EC" id="3.4.-.-" evidence="6"/>
<evidence type="ECO:0000256" key="3">
    <source>
        <dbReference type="ARBA" id="ARBA00022801"/>
    </source>
</evidence>
<evidence type="ECO:0000256" key="4">
    <source>
        <dbReference type="ARBA" id="ARBA00022807"/>
    </source>
</evidence>
<keyword evidence="3 6" id="KW-0378">Hydrolase</keyword>
<accession>A0A379C5A4</accession>
<reference evidence="6 7" key="1">
    <citation type="submission" date="2018-06" db="EMBL/GenBank/DDBJ databases">
        <authorList>
            <consortium name="Pathogen Informatics"/>
            <person name="Doyle S."/>
        </authorList>
    </citation>
    <scope>NUCLEOTIDE SEQUENCE [LARGE SCALE GENOMIC DNA]</scope>
    <source>
        <strain evidence="6 7">NCTC13149</strain>
    </source>
</reference>
<evidence type="ECO:0000256" key="2">
    <source>
        <dbReference type="ARBA" id="ARBA00022670"/>
    </source>
</evidence>
<dbReference type="Proteomes" id="UP000255517">
    <property type="component" value="Unassembled WGS sequence"/>
</dbReference>
<dbReference type="InterPro" id="IPR038765">
    <property type="entry name" value="Papain-like_cys_pep_sf"/>
</dbReference>